<feature type="binding site" evidence="11">
    <location>
        <position position="257"/>
    </location>
    <ligand>
        <name>ATP</name>
        <dbReference type="ChEBI" id="CHEBI:30616"/>
    </ligand>
</feature>
<feature type="domain" description="THUMP" evidence="13">
    <location>
        <begin position="56"/>
        <end position="158"/>
    </location>
</feature>
<dbReference type="InterPro" id="IPR020536">
    <property type="entry name" value="ThiI_AANH"/>
</dbReference>
<dbReference type="KEGG" id="ttn:TTX_0620"/>
<dbReference type="InterPro" id="IPR004114">
    <property type="entry name" value="THUMP_dom"/>
</dbReference>
<keyword evidence="6 11" id="KW-0067">ATP-binding</keyword>
<dbReference type="InterPro" id="IPR001307">
    <property type="entry name" value="Thiosulphate_STrfase_CS"/>
</dbReference>
<feature type="binding site" evidence="11">
    <location>
        <position position="288"/>
    </location>
    <ligand>
        <name>ATP</name>
        <dbReference type="ChEBI" id="CHEBI:30616"/>
    </ligand>
</feature>
<comment type="similarity">
    <text evidence="11">Belongs to the ThiI family.</text>
</comment>
<keyword evidence="3 11" id="KW-0820">tRNA-binding</keyword>
<keyword evidence="15" id="KW-1185">Reference proteome</keyword>
<dbReference type="CDD" id="cd11716">
    <property type="entry name" value="THUMP_ThiI"/>
    <property type="match status" value="1"/>
</dbReference>
<dbReference type="SUPFAM" id="SSF52821">
    <property type="entry name" value="Rhodanese/Cell cycle control phosphatase"/>
    <property type="match status" value="1"/>
</dbReference>
<dbReference type="HAMAP" id="MF_00021">
    <property type="entry name" value="ThiI"/>
    <property type="match status" value="1"/>
</dbReference>
<dbReference type="UniPathway" id="UPA00060"/>
<evidence type="ECO:0000256" key="5">
    <source>
        <dbReference type="ARBA" id="ARBA00022741"/>
    </source>
</evidence>
<comment type="caution">
    <text evidence="11">Lacks conserved residue(s) required for the propagation of feature annotation.</text>
</comment>
<evidence type="ECO:0000256" key="4">
    <source>
        <dbReference type="ARBA" id="ARBA00022679"/>
    </source>
</evidence>
<evidence type="ECO:0000259" key="12">
    <source>
        <dbReference type="PROSITE" id="PS50206"/>
    </source>
</evidence>
<dbReference type="CDD" id="cd00158">
    <property type="entry name" value="RHOD"/>
    <property type="match status" value="1"/>
</dbReference>
<dbReference type="InterPro" id="IPR049962">
    <property type="entry name" value="THUMP_ThiI"/>
</dbReference>
<dbReference type="PROSITE" id="PS00380">
    <property type="entry name" value="RHODANESE_1"/>
    <property type="match status" value="1"/>
</dbReference>
<dbReference type="AlphaFoldDB" id="G4RNY6"/>
<dbReference type="Proteomes" id="UP000002654">
    <property type="component" value="Chromosome"/>
</dbReference>
<dbReference type="InterPro" id="IPR054173">
    <property type="entry name" value="ThiI_fer"/>
</dbReference>
<dbReference type="GO" id="GO:0004792">
    <property type="term" value="F:thiosulfate-cyanide sulfurtransferase activity"/>
    <property type="evidence" value="ECO:0007669"/>
    <property type="project" value="InterPro"/>
</dbReference>
<comment type="pathway">
    <text evidence="11">Cofactor biosynthesis; thiamine diphosphate biosynthesis.</text>
</comment>
<dbReference type="InterPro" id="IPR036873">
    <property type="entry name" value="Rhodanese-like_dom_sf"/>
</dbReference>
<evidence type="ECO:0000256" key="6">
    <source>
        <dbReference type="ARBA" id="ARBA00022840"/>
    </source>
</evidence>
<sequence length="472" mass="52271">MVVIVRYGELAIKRGSTRREMEELLIRAIREATSECGTSTMRREPGRIFIYSENDECVAARAARVFGVVSASPAHETTFDSLEELARWAAGLWAKEVAGRKFAVRAHRVGVHNFTSRDVAARVGALLAEAGGKVDLERPDVELYIEVRANRAYAFDKEYRGPGGLPLGSEGKVLALVSGGIDSPVAAWYIMRRGAYADILHCNLGGSLALSATLKVIERLLEWSYGYNARVYVADCAKIADSIRRNIDSHLWSIAFKRALYRLAEVIARRAKAQAIVTGESLGQVSSQTLQALSAVEKDIDMPVLRPLIGLDKEEIVEAAKRIGTYELSTQVPEYCAIFSREPRRWASTAEIEAIDLALWDIIQATATEAKVYKKTELREVATSLSSEAHSVVIDQPPPGAVIVDLRDEESYAKWHLPGAVRVDVDKVFDFVEKMGRDNVYVFYCYTGGLSADVAERLRKSGYKAYSLLRKS</sequence>
<dbReference type="NCBIfam" id="TIGR00342">
    <property type="entry name" value="tRNA uracil 4-sulfurtransferase ThiI"/>
    <property type="match status" value="1"/>
</dbReference>
<dbReference type="PROSITE" id="PS51165">
    <property type="entry name" value="THUMP"/>
    <property type="match status" value="1"/>
</dbReference>
<dbReference type="GO" id="GO:0002937">
    <property type="term" value="P:tRNA 4-thiouridine biosynthesis"/>
    <property type="evidence" value="ECO:0007669"/>
    <property type="project" value="TreeGrafter"/>
</dbReference>
<dbReference type="GO" id="GO:0140741">
    <property type="term" value="F:tRNA-uracil-4 sulfurtransferase activity"/>
    <property type="evidence" value="ECO:0007669"/>
    <property type="project" value="UniProtKB-EC"/>
</dbReference>
<keyword evidence="5 11" id="KW-0547">Nucleotide-binding</keyword>
<dbReference type="InterPro" id="IPR050102">
    <property type="entry name" value="tRNA_sulfurtransferase_ThiI"/>
</dbReference>
<comment type="function">
    <text evidence="11">Catalyzes the ATP-dependent transfer of a sulfur to tRNA to produce 4-thiouridine in position 8 of tRNAs, which functions as a near-UV photosensor. Also catalyzes the transfer of sulfur to the sulfur carrier protein ThiS, forming ThiS-thiocarboxylate. This is a step in the synthesis of thiazole, in the thiamine biosynthesis pathway. The sulfur is donated as persulfide by IscS.</text>
</comment>
<dbReference type="Pfam" id="PF02926">
    <property type="entry name" value="THUMP"/>
    <property type="match status" value="1"/>
</dbReference>
<dbReference type="GO" id="GO:0009228">
    <property type="term" value="P:thiamine biosynthetic process"/>
    <property type="evidence" value="ECO:0007669"/>
    <property type="project" value="UniProtKB-KW"/>
</dbReference>
<dbReference type="EMBL" id="FN869859">
    <property type="protein sequence ID" value="CCC81280.1"/>
    <property type="molecule type" value="Genomic_DNA"/>
</dbReference>
<keyword evidence="2 11" id="KW-0963">Cytoplasm</keyword>
<dbReference type="GO" id="GO:0004810">
    <property type="term" value="F:CCA tRNA nucleotidyltransferase activity"/>
    <property type="evidence" value="ECO:0007669"/>
    <property type="project" value="InterPro"/>
</dbReference>
<dbReference type="Pfam" id="PF00581">
    <property type="entry name" value="Rhodanese"/>
    <property type="match status" value="1"/>
</dbReference>
<dbReference type="InterPro" id="IPR049961">
    <property type="entry name" value="ThiI_N"/>
</dbReference>
<evidence type="ECO:0000256" key="10">
    <source>
        <dbReference type="ARBA" id="ARBA00023284"/>
    </source>
</evidence>
<evidence type="ECO:0000256" key="3">
    <source>
        <dbReference type="ARBA" id="ARBA00022555"/>
    </source>
</evidence>
<comment type="catalytic activity">
    <reaction evidence="11">
        <text>[ThiI sulfur-carrier protein]-S-sulfanyl-L-cysteine + a uridine in tRNA + 2 reduced [2Fe-2S]-[ferredoxin] + ATP + H(+) = [ThiI sulfur-carrier protein]-L-cysteine + a 4-thiouridine in tRNA + 2 oxidized [2Fe-2S]-[ferredoxin] + AMP + diphosphate</text>
        <dbReference type="Rhea" id="RHEA:24176"/>
        <dbReference type="Rhea" id="RHEA-COMP:10000"/>
        <dbReference type="Rhea" id="RHEA-COMP:10001"/>
        <dbReference type="Rhea" id="RHEA-COMP:13337"/>
        <dbReference type="Rhea" id="RHEA-COMP:13338"/>
        <dbReference type="Rhea" id="RHEA-COMP:13339"/>
        <dbReference type="Rhea" id="RHEA-COMP:13340"/>
        <dbReference type="ChEBI" id="CHEBI:15378"/>
        <dbReference type="ChEBI" id="CHEBI:29950"/>
        <dbReference type="ChEBI" id="CHEBI:30616"/>
        <dbReference type="ChEBI" id="CHEBI:33019"/>
        <dbReference type="ChEBI" id="CHEBI:33737"/>
        <dbReference type="ChEBI" id="CHEBI:33738"/>
        <dbReference type="ChEBI" id="CHEBI:61963"/>
        <dbReference type="ChEBI" id="CHEBI:65315"/>
        <dbReference type="ChEBI" id="CHEBI:136798"/>
        <dbReference type="ChEBI" id="CHEBI:456215"/>
        <dbReference type="EC" id="2.8.1.4"/>
    </reaction>
</comment>
<dbReference type="SUPFAM" id="SSF52402">
    <property type="entry name" value="Adenine nucleotide alpha hydrolases-like"/>
    <property type="match status" value="1"/>
</dbReference>
<dbReference type="STRING" id="768679.TTX_0620"/>
<keyword evidence="8 11" id="KW-0784">Thiamine biosynthesis</keyword>
<dbReference type="GO" id="GO:0005829">
    <property type="term" value="C:cytosol"/>
    <property type="evidence" value="ECO:0007669"/>
    <property type="project" value="TreeGrafter"/>
</dbReference>
<gene>
    <name evidence="11 14" type="primary">thiI</name>
    <name evidence="14" type="ordered locus">TTX_0620</name>
</gene>
<accession>G4RNY6</accession>
<dbReference type="SMART" id="SM00450">
    <property type="entry name" value="RHOD"/>
    <property type="match status" value="1"/>
</dbReference>
<dbReference type="PaxDb" id="768679-TTX_0620"/>
<comment type="catalytic activity">
    <reaction evidence="11">
        <text>[ThiS sulfur-carrier protein]-C-terminal Gly-Gly-AMP + S-sulfanyl-L-cysteinyl-[cysteine desulfurase] + AH2 = [ThiS sulfur-carrier protein]-C-terminal-Gly-aminoethanethioate + L-cysteinyl-[cysteine desulfurase] + A + AMP + 2 H(+)</text>
        <dbReference type="Rhea" id="RHEA:43340"/>
        <dbReference type="Rhea" id="RHEA-COMP:12157"/>
        <dbReference type="Rhea" id="RHEA-COMP:12158"/>
        <dbReference type="Rhea" id="RHEA-COMP:12910"/>
        <dbReference type="Rhea" id="RHEA-COMP:19908"/>
        <dbReference type="ChEBI" id="CHEBI:13193"/>
        <dbReference type="ChEBI" id="CHEBI:15378"/>
        <dbReference type="ChEBI" id="CHEBI:17499"/>
        <dbReference type="ChEBI" id="CHEBI:29950"/>
        <dbReference type="ChEBI" id="CHEBI:61963"/>
        <dbReference type="ChEBI" id="CHEBI:90618"/>
        <dbReference type="ChEBI" id="CHEBI:232372"/>
        <dbReference type="ChEBI" id="CHEBI:456215"/>
    </reaction>
</comment>
<evidence type="ECO:0000256" key="8">
    <source>
        <dbReference type="ARBA" id="ARBA00022977"/>
    </source>
</evidence>
<dbReference type="PATRIC" id="fig|768679.9.peg.633"/>
<dbReference type="InterPro" id="IPR003720">
    <property type="entry name" value="tRNA_STrfase"/>
</dbReference>
<evidence type="ECO:0000256" key="9">
    <source>
        <dbReference type="ARBA" id="ARBA00023157"/>
    </source>
</evidence>
<dbReference type="Gene3D" id="3.40.250.10">
    <property type="entry name" value="Rhodanese-like domain"/>
    <property type="match status" value="1"/>
</dbReference>
<dbReference type="Pfam" id="PF02568">
    <property type="entry name" value="ThiI"/>
    <property type="match status" value="1"/>
</dbReference>
<dbReference type="GO" id="GO:0052837">
    <property type="term" value="P:thiazole biosynthetic process"/>
    <property type="evidence" value="ECO:0007669"/>
    <property type="project" value="TreeGrafter"/>
</dbReference>
<evidence type="ECO:0000256" key="1">
    <source>
        <dbReference type="ARBA" id="ARBA00004496"/>
    </source>
</evidence>
<evidence type="ECO:0000256" key="2">
    <source>
        <dbReference type="ARBA" id="ARBA00022490"/>
    </source>
</evidence>
<dbReference type="EC" id="2.8.1.4" evidence="11"/>
<dbReference type="SMART" id="SM00981">
    <property type="entry name" value="THUMP"/>
    <property type="match status" value="1"/>
</dbReference>
<comment type="subcellular location">
    <subcellularLocation>
        <location evidence="1 11">Cytoplasm</location>
    </subcellularLocation>
</comment>
<evidence type="ECO:0000256" key="7">
    <source>
        <dbReference type="ARBA" id="ARBA00022884"/>
    </source>
</evidence>
<feature type="binding site" evidence="11">
    <location>
        <begin position="176"/>
        <end position="177"/>
    </location>
    <ligand>
        <name>ATP</name>
        <dbReference type="ChEBI" id="CHEBI:30616"/>
    </ligand>
</feature>
<organism evidence="14 15">
    <name type="scientific">Thermoproteus tenax (strain ATCC 35583 / DSM 2078 / JCM 9277 / NBRC 100435 / Kra 1)</name>
    <dbReference type="NCBI Taxonomy" id="768679"/>
    <lineage>
        <taxon>Archaea</taxon>
        <taxon>Thermoproteota</taxon>
        <taxon>Thermoprotei</taxon>
        <taxon>Thermoproteales</taxon>
        <taxon>Thermoproteaceae</taxon>
        <taxon>Thermoproteus</taxon>
    </lineage>
</organism>
<dbReference type="HOGENOM" id="CLU_037952_4_1_2"/>
<reference evidence="14 15" key="1">
    <citation type="journal article" date="2011" name="PLoS ONE">
        <title>The complete genome sequence of Thermoproteus tenax: a physiologically versatile member of the Crenarchaeota.</title>
        <authorList>
            <person name="Siebers B."/>
            <person name="Zaparty M."/>
            <person name="Raddatz G."/>
            <person name="Tjaden B."/>
            <person name="Albers S.V."/>
            <person name="Bell S.D."/>
            <person name="Blombach F."/>
            <person name="Kletzin A."/>
            <person name="Kyrpides N."/>
            <person name="Lanz C."/>
            <person name="Plagens A."/>
            <person name="Rampp M."/>
            <person name="Rosinus A."/>
            <person name="von Jan M."/>
            <person name="Makarova K.S."/>
            <person name="Klenk H.P."/>
            <person name="Schuster S.C."/>
            <person name="Hensel R."/>
        </authorList>
    </citation>
    <scope>NUCLEOTIDE SEQUENCE [LARGE SCALE GENOMIC DNA]</scope>
    <source>
        <strain evidence="15">ATCC 35583 / DSM 2078 / JCM 9277 / NBRC 100435 / Kra 1</strain>
    </source>
</reference>
<dbReference type="Gene3D" id="3.40.50.620">
    <property type="entry name" value="HUPs"/>
    <property type="match status" value="1"/>
</dbReference>
<dbReference type="SUPFAM" id="SSF143437">
    <property type="entry name" value="THUMP domain-like"/>
    <property type="match status" value="1"/>
</dbReference>
<keyword evidence="7 11" id="KW-0694">RNA-binding</keyword>
<dbReference type="GO" id="GO:0009229">
    <property type="term" value="P:thiamine diphosphate biosynthetic process"/>
    <property type="evidence" value="ECO:0007669"/>
    <property type="project" value="UniProtKB-UniRule"/>
</dbReference>
<dbReference type="PANTHER" id="PTHR43209">
    <property type="entry name" value="TRNA SULFURTRANSFERASE"/>
    <property type="match status" value="1"/>
</dbReference>
<name>G4RNY6_THETK</name>
<dbReference type="Gene3D" id="3.30.2130.30">
    <property type="match status" value="1"/>
</dbReference>
<feature type="binding site" evidence="11">
    <location>
        <position position="279"/>
    </location>
    <ligand>
        <name>ATP</name>
        <dbReference type="ChEBI" id="CHEBI:30616"/>
    </ligand>
</feature>
<feature type="active site" description="Cysteine persulfide intermediate" evidence="11">
    <location>
        <position position="445"/>
    </location>
</feature>
<dbReference type="GO" id="GO:0005524">
    <property type="term" value="F:ATP binding"/>
    <property type="evidence" value="ECO:0007669"/>
    <property type="project" value="UniProtKB-UniRule"/>
</dbReference>
<evidence type="ECO:0000259" key="13">
    <source>
        <dbReference type="PROSITE" id="PS51165"/>
    </source>
</evidence>
<dbReference type="PANTHER" id="PTHR43209:SF1">
    <property type="entry name" value="TRNA SULFURTRANSFERASE"/>
    <property type="match status" value="1"/>
</dbReference>
<keyword evidence="9" id="KW-1015">Disulfide bond</keyword>
<evidence type="ECO:0000313" key="14">
    <source>
        <dbReference type="EMBL" id="CCC81280.1"/>
    </source>
</evidence>
<evidence type="ECO:0000256" key="11">
    <source>
        <dbReference type="HAMAP-Rule" id="MF_00021"/>
    </source>
</evidence>
<dbReference type="InterPro" id="IPR014729">
    <property type="entry name" value="Rossmann-like_a/b/a_fold"/>
</dbReference>
<dbReference type="eggNOG" id="arCOG00038">
    <property type="taxonomic scope" value="Archaea"/>
</dbReference>
<dbReference type="GO" id="GO:0000049">
    <property type="term" value="F:tRNA binding"/>
    <property type="evidence" value="ECO:0007669"/>
    <property type="project" value="UniProtKB-UniRule"/>
</dbReference>
<feature type="domain" description="Rhodanese" evidence="12">
    <location>
        <begin position="397"/>
        <end position="468"/>
    </location>
</feature>
<dbReference type="InterPro" id="IPR001763">
    <property type="entry name" value="Rhodanese-like_dom"/>
</dbReference>
<dbReference type="PROSITE" id="PS50206">
    <property type="entry name" value="RHODANESE_3"/>
    <property type="match status" value="1"/>
</dbReference>
<evidence type="ECO:0000313" key="15">
    <source>
        <dbReference type="Proteomes" id="UP000002654"/>
    </source>
</evidence>
<keyword evidence="10" id="KW-0676">Redox-active center</keyword>
<dbReference type="CDD" id="cd01712">
    <property type="entry name" value="PPase_ThiI"/>
    <property type="match status" value="1"/>
</dbReference>
<protein>
    <recommendedName>
        <fullName evidence="11">tRNA sulfurtransferase</fullName>
        <ecNumber evidence="11">2.8.1.4</ecNumber>
    </recommendedName>
    <alternativeName>
        <fullName evidence="11">Sulfur carrier protein ThiS sulfurtransferase</fullName>
    </alternativeName>
    <alternativeName>
        <fullName evidence="11">Thiamine biosynthesis protein ThiI</fullName>
    </alternativeName>
    <alternativeName>
        <fullName evidence="11">tRNA 4-thiouridine synthase</fullName>
    </alternativeName>
</protein>
<dbReference type="Pfam" id="PF22025">
    <property type="entry name" value="ThiI_fer"/>
    <property type="match status" value="1"/>
</dbReference>
<proteinExistence type="inferred from homology"/>
<dbReference type="eggNOG" id="arCOG02021">
    <property type="taxonomic scope" value="Archaea"/>
</dbReference>
<keyword evidence="4 11" id="KW-0808">Transferase</keyword>